<evidence type="ECO:0000256" key="1">
    <source>
        <dbReference type="SAM" id="Phobius"/>
    </source>
</evidence>
<name>A0ABU1B0C6_9BACT</name>
<dbReference type="Pfam" id="PF12158">
    <property type="entry name" value="DUF3592"/>
    <property type="match status" value="1"/>
</dbReference>
<keyword evidence="1" id="KW-1133">Transmembrane helix</keyword>
<keyword evidence="1" id="KW-0472">Membrane</keyword>
<comment type="caution">
    <text evidence="3">The sequence shown here is derived from an EMBL/GenBank/DDBJ whole genome shotgun (WGS) entry which is preliminary data.</text>
</comment>
<sequence>IPRYRIVFLAIIFVSGGLLLKGYIHLWNISSWPTTTGKIIDYESGMHSSASHSQYGMQTTKSEKWNRVEYQYTIDGIEYVGHRISPNFKATYPYKNTEERISVFYNPKKHSEAYLLPDRYHSPIVLWTFIVMLTIFGLDFIPKP</sequence>
<proteinExistence type="predicted"/>
<feature type="domain" description="DUF3592" evidence="2">
    <location>
        <begin position="35"/>
        <end position="118"/>
    </location>
</feature>
<reference evidence="3 4" key="1">
    <citation type="submission" date="2023-04" db="EMBL/GenBank/DDBJ databases">
        <title>A novel bacteria isolated from coastal sediment.</title>
        <authorList>
            <person name="Liu X.-J."/>
            <person name="Du Z.-J."/>
        </authorList>
    </citation>
    <scope>NUCLEOTIDE SEQUENCE [LARGE SCALE GENOMIC DNA]</scope>
    <source>
        <strain evidence="3 4">SDUM461003</strain>
    </source>
</reference>
<dbReference type="EMBL" id="JARXHW010000243">
    <property type="protein sequence ID" value="MDQ8209854.1"/>
    <property type="molecule type" value="Genomic_DNA"/>
</dbReference>
<feature type="transmembrane region" description="Helical" evidence="1">
    <location>
        <begin position="124"/>
        <end position="141"/>
    </location>
</feature>
<dbReference type="Proteomes" id="UP001225316">
    <property type="component" value="Unassembled WGS sequence"/>
</dbReference>
<evidence type="ECO:0000313" key="4">
    <source>
        <dbReference type="Proteomes" id="UP001225316"/>
    </source>
</evidence>
<accession>A0ABU1B0C6</accession>
<protein>
    <submittedName>
        <fullName evidence="3">DUF3592 domain-containing protein</fullName>
    </submittedName>
</protein>
<evidence type="ECO:0000313" key="3">
    <source>
        <dbReference type="EMBL" id="MDQ8209854.1"/>
    </source>
</evidence>
<evidence type="ECO:0000259" key="2">
    <source>
        <dbReference type="Pfam" id="PF12158"/>
    </source>
</evidence>
<keyword evidence="4" id="KW-1185">Reference proteome</keyword>
<gene>
    <name evidence="3" type="ORF">QEH52_20215</name>
</gene>
<feature type="non-terminal residue" evidence="3">
    <location>
        <position position="1"/>
    </location>
</feature>
<organism evidence="3 4">
    <name type="scientific">Thalassobacterium maritimum</name>
    <dbReference type="NCBI Taxonomy" id="3041265"/>
    <lineage>
        <taxon>Bacteria</taxon>
        <taxon>Pseudomonadati</taxon>
        <taxon>Verrucomicrobiota</taxon>
        <taxon>Opitutia</taxon>
        <taxon>Puniceicoccales</taxon>
        <taxon>Coraliomargaritaceae</taxon>
        <taxon>Thalassobacterium</taxon>
    </lineage>
</organism>
<feature type="transmembrane region" description="Helical" evidence="1">
    <location>
        <begin position="7"/>
        <end position="24"/>
    </location>
</feature>
<dbReference type="RefSeq" id="WP_308952768.1">
    <property type="nucleotide sequence ID" value="NZ_JARXHW010000243.1"/>
</dbReference>
<keyword evidence="1" id="KW-0812">Transmembrane</keyword>
<dbReference type="InterPro" id="IPR021994">
    <property type="entry name" value="DUF3592"/>
</dbReference>